<gene>
    <name evidence="2" type="ORF">DAPPUDRAFT_232812</name>
</gene>
<reference evidence="2 3" key="1">
    <citation type="journal article" date="2011" name="Science">
        <title>The ecoresponsive genome of Daphnia pulex.</title>
        <authorList>
            <person name="Colbourne J.K."/>
            <person name="Pfrender M.E."/>
            <person name="Gilbert D."/>
            <person name="Thomas W.K."/>
            <person name="Tucker A."/>
            <person name="Oakley T.H."/>
            <person name="Tokishita S."/>
            <person name="Aerts A."/>
            <person name="Arnold G.J."/>
            <person name="Basu M.K."/>
            <person name="Bauer D.J."/>
            <person name="Caceres C.E."/>
            <person name="Carmel L."/>
            <person name="Casola C."/>
            <person name="Choi J.H."/>
            <person name="Detter J.C."/>
            <person name="Dong Q."/>
            <person name="Dusheyko S."/>
            <person name="Eads B.D."/>
            <person name="Frohlich T."/>
            <person name="Geiler-Samerotte K.A."/>
            <person name="Gerlach D."/>
            <person name="Hatcher P."/>
            <person name="Jogdeo S."/>
            <person name="Krijgsveld J."/>
            <person name="Kriventseva E.V."/>
            <person name="Kultz D."/>
            <person name="Laforsch C."/>
            <person name="Lindquist E."/>
            <person name="Lopez J."/>
            <person name="Manak J.R."/>
            <person name="Muller J."/>
            <person name="Pangilinan J."/>
            <person name="Patwardhan R.P."/>
            <person name="Pitluck S."/>
            <person name="Pritham E.J."/>
            <person name="Rechtsteiner A."/>
            <person name="Rho M."/>
            <person name="Rogozin I.B."/>
            <person name="Sakarya O."/>
            <person name="Salamov A."/>
            <person name="Schaack S."/>
            <person name="Shapiro H."/>
            <person name="Shiga Y."/>
            <person name="Skalitzky C."/>
            <person name="Smith Z."/>
            <person name="Souvorov A."/>
            <person name="Sung W."/>
            <person name="Tang Z."/>
            <person name="Tsuchiya D."/>
            <person name="Tu H."/>
            <person name="Vos H."/>
            <person name="Wang M."/>
            <person name="Wolf Y.I."/>
            <person name="Yamagata H."/>
            <person name="Yamada T."/>
            <person name="Ye Y."/>
            <person name="Shaw J.R."/>
            <person name="Andrews J."/>
            <person name="Crease T.J."/>
            <person name="Tang H."/>
            <person name="Lucas S.M."/>
            <person name="Robertson H.M."/>
            <person name="Bork P."/>
            <person name="Koonin E.V."/>
            <person name="Zdobnov E.M."/>
            <person name="Grigoriev I.V."/>
            <person name="Lynch M."/>
            <person name="Boore J.L."/>
        </authorList>
    </citation>
    <scope>NUCLEOTIDE SEQUENCE [LARGE SCALE GENOMIC DNA]</scope>
</reference>
<dbReference type="HOGENOM" id="CLU_2075493_0_0_1"/>
<sequence>MTSCFALGPSTGLHKLSLPPAARLSIWKLVLRWMNLKPLTTSKLSELLPGETVFAFNQFSPRPRRHLWQRKDILLSIKIWGNSVQGDYLDKPSKSFPQIMSLPSPVRPEPHPPGYHGG</sequence>
<dbReference type="Proteomes" id="UP000000305">
    <property type="component" value="Unassembled WGS sequence"/>
</dbReference>
<evidence type="ECO:0000313" key="3">
    <source>
        <dbReference type="Proteomes" id="UP000000305"/>
    </source>
</evidence>
<accession>E9FSF2</accession>
<evidence type="ECO:0000313" key="2">
    <source>
        <dbReference type="EMBL" id="EFX89843.1"/>
    </source>
</evidence>
<protein>
    <submittedName>
        <fullName evidence="2">Uncharacterized protein</fullName>
    </submittedName>
</protein>
<feature type="compositionally biased region" description="Pro residues" evidence="1">
    <location>
        <begin position="105"/>
        <end position="118"/>
    </location>
</feature>
<dbReference type="AlphaFoldDB" id="E9FSF2"/>
<feature type="region of interest" description="Disordered" evidence="1">
    <location>
        <begin position="95"/>
        <end position="118"/>
    </location>
</feature>
<dbReference type="KEGG" id="dpx:DAPPUDRAFT_232812"/>
<dbReference type="InParanoid" id="E9FSF2"/>
<name>E9FSF2_DAPPU</name>
<dbReference type="EMBL" id="GL732524">
    <property type="protein sequence ID" value="EFX89843.1"/>
    <property type="molecule type" value="Genomic_DNA"/>
</dbReference>
<evidence type="ECO:0000256" key="1">
    <source>
        <dbReference type="SAM" id="MobiDB-lite"/>
    </source>
</evidence>
<organism evidence="2 3">
    <name type="scientific">Daphnia pulex</name>
    <name type="common">Water flea</name>
    <dbReference type="NCBI Taxonomy" id="6669"/>
    <lineage>
        <taxon>Eukaryota</taxon>
        <taxon>Metazoa</taxon>
        <taxon>Ecdysozoa</taxon>
        <taxon>Arthropoda</taxon>
        <taxon>Crustacea</taxon>
        <taxon>Branchiopoda</taxon>
        <taxon>Diplostraca</taxon>
        <taxon>Cladocera</taxon>
        <taxon>Anomopoda</taxon>
        <taxon>Daphniidae</taxon>
        <taxon>Daphnia</taxon>
    </lineage>
</organism>
<keyword evidence="3" id="KW-1185">Reference proteome</keyword>
<proteinExistence type="predicted"/>